<keyword evidence="2" id="KW-0677">Repeat</keyword>
<dbReference type="PANTHER" id="PTHR33463">
    <property type="entry name" value="NB-ARC DOMAIN-CONTAINING PROTEIN-RELATED"/>
    <property type="match status" value="1"/>
</dbReference>
<dbReference type="FunFam" id="1.10.8.430:FF:000003">
    <property type="entry name" value="Probable disease resistance protein At5g66910"/>
    <property type="match status" value="1"/>
</dbReference>
<dbReference type="InterPro" id="IPR042197">
    <property type="entry name" value="Apaf_helical"/>
</dbReference>
<feature type="domain" description="NB-ARC" evidence="5">
    <location>
        <begin position="27"/>
        <end position="192"/>
    </location>
</feature>
<dbReference type="EMBL" id="GDJX01026023">
    <property type="protein sequence ID" value="JAT41913.1"/>
    <property type="molecule type" value="Transcribed_RNA"/>
</dbReference>
<dbReference type="InterPro" id="IPR050905">
    <property type="entry name" value="Plant_NBS-LRR"/>
</dbReference>
<proteinExistence type="inferred from homology"/>
<protein>
    <submittedName>
        <fullName evidence="8">Disease resistance protein RPS2</fullName>
    </submittedName>
</protein>
<evidence type="ECO:0000313" key="8">
    <source>
        <dbReference type="EMBL" id="JAT41913.1"/>
    </source>
</evidence>
<evidence type="ECO:0000256" key="4">
    <source>
        <dbReference type="ARBA" id="ARBA00022840"/>
    </source>
</evidence>
<evidence type="ECO:0000259" key="6">
    <source>
        <dbReference type="Pfam" id="PF23559"/>
    </source>
</evidence>
<dbReference type="InterPro" id="IPR058922">
    <property type="entry name" value="WHD_DRP"/>
</dbReference>
<dbReference type="GO" id="GO:0009626">
    <property type="term" value="P:plant-type hypersensitive response"/>
    <property type="evidence" value="ECO:0007669"/>
    <property type="project" value="UniProtKB-ARBA"/>
</dbReference>
<dbReference type="Pfam" id="PF23598">
    <property type="entry name" value="LRR_14"/>
    <property type="match status" value="1"/>
</dbReference>
<sequence length="811" mass="92423">WVVGEFNRRRTAVMEVPASTASIVGAEETLSEIKTHLHDEQVGIIGIYGMGGVGKTTLLQKINNDFFESGTQGMFDLVIWATISKEINVLQIQKQIIERLGKSESAVPSSEVERAKLLFQALSHKRFLLLLDDVWERLDLATIGIPDPKGRRNCKIAFTTRSRQVCSDMDADQAVRVNLLDETRSWELFCSKLRTQVVLNKPSVRELAKQVVHKCGGLPLALVTVGKAMANRALPYEWEHAMKSLNHYAEQLRGMDQVLSCLKFSFDRLETDQMRSALLFCAMYPEDKDIQREEIIEYWFGEGLLDTNVDDHIDHARNRGHVLISDLQDACMLESGIEDAEKTIRMHDAVRDMALWLNNRESEKVDKFRVLDRKNLNQLVTSTEIREHVRRIWMRDLDSRISPCISDFPNIRTLLLGGVQPKPVLLQGFFTFMRTLRVLDLSNNQSLTELPVEIGSLAELQYLNLNYNREIGSLPVELGNLVRLRVLQLGWTPKLRRIPQRAIVGLSSLQVLNMMDCGYDWDTHGKMTTMQVTTVEETNQQLQLSDLESLSRLQQLHVKLCSSRALRRVLSSNMLCECTTHLSVCKANQGSDDDDLLYGEGGTLLPMPFERMCAHLRYICLSDDQIHPWMGKLQIELPKLPRLERMDLLRFSGEMRLDLVGTDAKCSSSKGSSAPSSFQSFRHLQVWNCPGLKELRFVGSFMCLEEVNMYICNAMEELVLDGDFPMLKIMKFETLKSLRCIGPQPLLLPSLERIRVRWCPALVRLPLGPSSAPKLQEITGGRAWWDALEWPTNNLGDTRSIYEPFVKSPFL</sequence>
<evidence type="ECO:0000259" key="7">
    <source>
        <dbReference type="Pfam" id="PF23598"/>
    </source>
</evidence>
<dbReference type="PANTHER" id="PTHR33463:SF204">
    <property type="entry name" value="NB-ARC DOMAIN-CONTAINING PROTEIN"/>
    <property type="match status" value="1"/>
</dbReference>
<accession>A0A1D1XHN8</accession>
<comment type="similarity">
    <text evidence="1">Belongs to the disease resistance NB-LRR family.</text>
</comment>
<dbReference type="InterPro" id="IPR027417">
    <property type="entry name" value="P-loop_NTPase"/>
</dbReference>
<evidence type="ECO:0000256" key="3">
    <source>
        <dbReference type="ARBA" id="ARBA00022821"/>
    </source>
</evidence>
<name>A0A1D1XHN8_9ARAE</name>
<dbReference type="GO" id="GO:0042742">
    <property type="term" value="P:defense response to bacterium"/>
    <property type="evidence" value="ECO:0007669"/>
    <property type="project" value="UniProtKB-ARBA"/>
</dbReference>
<feature type="domain" description="Disease resistance protein winged helix" evidence="6">
    <location>
        <begin position="283"/>
        <end position="354"/>
    </location>
</feature>
<organism evidence="8">
    <name type="scientific">Anthurium amnicola</name>
    <dbReference type="NCBI Taxonomy" id="1678845"/>
    <lineage>
        <taxon>Eukaryota</taxon>
        <taxon>Viridiplantae</taxon>
        <taxon>Streptophyta</taxon>
        <taxon>Embryophyta</taxon>
        <taxon>Tracheophyta</taxon>
        <taxon>Spermatophyta</taxon>
        <taxon>Magnoliopsida</taxon>
        <taxon>Liliopsida</taxon>
        <taxon>Araceae</taxon>
        <taxon>Pothoideae</taxon>
        <taxon>Potheae</taxon>
        <taxon>Anthurium</taxon>
    </lineage>
</organism>
<dbReference type="GO" id="GO:0002758">
    <property type="term" value="P:innate immune response-activating signaling pathway"/>
    <property type="evidence" value="ECO:0007669"/>
    <property type="project" value="UniProtKB-ARBA"/>
</dbReference>
<dbReference type="GO" id="GO:0043531">
    <property type="term" value="F:ADP binding"/>
    <property type="evidence" value="ECO:0007669"/>
    <property type="project" value="InterPro"/>
</dbReference>
<dbReference type="Pfam" id="PF00931">
    <property type="entry name" value="NB-ARC"/>
    <property type="match status" value="1"/>
</dbReference>
<dbReference type="AlphaFoldDB" id="A0A1D1XHN8"/>
<dbReference type="Gene3D" id="3.40.50.300">
    <property type="entry name" value="P-loop containing nucleotide triphosphate hydrolases"/>
    <property type="match status" value="1"/>
</dbReference>
<dbReference type="GO" id="GO:0005524">
    <property type="term" value="F:ATP binding"/>
    <property type="evidence" value="ECO:0007669"/>
    <property type="project" value="UniProtKB-KW"/>
</dbReference>
<dbReference type="Gene3D" id="1.10.8.430">
    <property type="entry name" value="Helical domain of apoptotic protease-activating factors"/>
    <property type="match status" value="1"/>
</dbReference>
<evidence type="ECO:0000259" key="5">
    <source>
        <dbReference type="Pfam" id="PF00931"/>
    </source>
</evidence>
<dbReference type="FunFam" id="1.10.10.10:FF:000322">
    <property type="entry name" value="Probable disease resistance protein At1g63360"/>
    <property type="match status" value="1"/>
</dbReference>
<gene>
    <name evidence="8" type="primary">RPS2_59</name>
    <name evidence="8" type="ORF">g.96718</name>
</gene>
<dbReference type="SUPFAM" id="SSF52058">
    <property type="entry name" value="L domain-like"/>
    <property type="match status" value="1"/>
</dbReference>
<dbReference type="FunFam" id="3.40.50.300:FF:001091">
    <property type="entry name" value="Probable disease resistance protein At1g61300"/>
    <property type="match status" value="1"/>
</dbReference>
<dbReference type="Pfam" id="PF23559">
    <property type="entry name" value="WHD_DRP"/>
    <property type="match status" value="1"/>
</dbReference>
<dbReference type="Gene3D" id="3.80.10.10">
    <property type="entry name" value="Ribonuclease Inhibitor"/>
    <property type="match status" value="1"/>
</dbReference>
<dbReference type="InterPro" id="IPR002182">
    <property type="entry name" value="NB-ARC"/>
</dbReference>
<keyword evidence="3" id="KW-0611">Plant defense</keyword>
<dbReference type="Gene3D" id="1.10.10.10">
    <property type="entry name" value="Winged helix-like DNA-binding domain superfamily/Winged helix DNA-binding domain"/>
    <property type="match status" value="1"/>
</dbReference>
<feature type="non-terminal residue" evidence="8">
    <location>
        <position position="1"/>
    </location>
</feature>
<reference evidence="8" key="1">
    <citation type="submission" date="2015-07" db="EMBL/GenBank/DDBJ databases">
        <title>Transcriptome Assembly of Anthurium amnicola.</title>
        <authorList>
            <person name="Suzuki J."/>
        </authorList>
    </citation>
    <scope>NUCLEOTIDE SEQUENCE</scope>
</reference>
<dbReference type="PRINTS" id="PR00364">
    <property type="entry name" value="DISEASERSIST"/>
</dbReference>
<keyword evidence="4" id="KW-0547">Nucleotide-binding</keyword>
<evidence type="ECO:0000256" key="2">
    <source>
        <dbReference type="ARBA" id="ARBA00022737"/>
    </source>
</evidence>
<dbReference type="SUPFAM" id="SSF52540">
    <property type="entry name" value="P-loop containing nucleoside triphosphate hydrolases"/>
    <property type="match status" value="1"/>
</dbReference>
<feature type="domain" description="Disease resistance R13L4/SHOC-2-like LRR" evidence="7">
    <location>
        <begin position="434"/>
        <end position="582"/>
    </location>
</feature>
<dbReference type="InterPro" id="IPR032675">
    <property type="entry name" value="LRR_dom_sf"/>
</dbReference>
<dbReference type="InterPro" id="IPR055414">
    <property type="entry name" value="LRR_R13L4/SHOC2-like"/>
</dbReference>
<dbReference type="InterPro" id="IPR036388">
    <property type="entry name" value="WH-like_DNA-bd_sf"/>
</dbReference>
<keyword evidence="4" id="KW-0067">ATP-binding</keyword>
<evidence type="ECO:0000256" key="1">
    <source>
        <dbReference type="ARBA" id="ARBA00008894"/>
    </source>
</evidence>